<comment type="caution">
    <text evidence="1">The sequence shown here is derived from an EMBL/GenBank/DDBJ whole genome shotgun (WGS) entry which is preliminary data.</text>
</comment>
<dbReference type="RefSeq" id="WP_182632963.1">
    <property type="nucleotide sequence ID" value="NZ_JAALDM010000217.1"/>
</dbReference>
<keyword evidence="2" id="KW-1185">Reference proteome</keyword>
<reference evidence="1 2" key="1">
    <citation type="submission" date="2024-09" db="EMBL/GenBank/DDBJ databases">
        <authorList>
            <person name="Sun Q."/>
            <person name="Mori K."/>
        </authorList>
    </citation>
    <scope>NUCLEOTIDE SEQUENCE [LARGE SCALE GENOMIC DNA]</scope>
    <source>
        <strain evidence="1 2">CCM 7659</strain>
    </source>
</reference>
<gene>
    <name evidence="1" type="ORF">ACFFVD_12775</name>
</gene>
<proteinExistence type="predicted"/>
<protein>
    <submittedName>
        <fullName evidence="1">Uncharacterized protein</fullName>
    </submittedName>
</protein>
<accession>A0ABV5JTE4</accession>
<organism evidence="1 2">
    <name type="scientific">Dietzia aerolata</name>
    <dbReference type="NCBI Taxonomy" id="595984"/>
    <lineage>
        <taxon>Bacteria</taxon>
        <taxon>Bacillati</taxon>
        <taxon>Actinomycetota</taxon>
        <taxon>Actinomycetes</taxon>
        <taxon>Mycobacteriales</taxon>
        <taxon>Dietziaceae</taxon>
        <taxon>Dietzia</taxon>
    </lineage>
</organism>
<evidence type="ECO:0000313" key="2">
    <source>
        <dbReference type="Proteomes" id="UP001589700"/>
    </source>
</evidence>
<name>A0ABV5JTE4_9ACTN</name>
<dbReference type="EMBL" id="JBHMDY010000008">
    <property type="protein sequence ID" value="MFB9260677.1"/>
    <property type="molecule type" value="Genomic_DNA"/>
</dbReference>
<evidence type="ECO:0000313" key="1">
    <source>
        <dbReference type="EMBL" id="MFB9260677.1"/>
    </source>
</evidence>
<sequence length="89" mass="9644">MTATTGRLLALNLAATTDREDVRSLIQRHLDLYSRDEVVGVLAVALATLAGDILAPAVNLMTAGDEWREANRDAVRQILAGPTTEEKEK</sequence>
<dbReference type="Proteomes" id="UP001589700">
    <property type="component" value="Unassembled WGS sequence"/>
</dbReference>